<protein>
    <submittedName>
        <fullName evidence="1">Uncharacterized protein</fullName>
    </submittedName>
</protein>
<proteinExistence type="predicted"/>
<keyword evidence="2" id="KW-1185">Reference proteome</keyword>
<comment type="caution">
    <text evidence="1">The sequence shown here is derived from an EMBL/GenBank/DDBJ whole genome shotgun (WGS) entry which is preliminary data.</text>
</comment>
<evidence type="ECO:0000313" key="1">
    <source>
        <dbReference type="EMBL" id="GFH24122.1"/>
    </source>
</evidence>
<evidence type="ECO:0000313" key="2">
    <source>
        <dbReference type="Proteomes" id="UP000485058"/>
    </source>
</evidence>
<dbReference type="EMBL" id="BLLF01002448">
    <property type="protein sequence ID" value="GFH24122.1"/>
    <property type="molecule type" value="Genomic_DNA"/>
</dbReference>
<dbReference type="Proteomes" id="UP000485058">
    <property type="component" value="Unassembled WGS sequence"/>
</dbReference>
<sequence length="37" mass="4195">MAKTDDNVKEFLEKCVQGGEHILGWCVVWSGHAFMLD</sequence>
<gene>
    <name evidence="1" type="ORF">HaLaN_21853</name>
</gene>
<feature type="non-terminal residue" evidence="1">
    <location>
        <position position="37"/>
    </location>
</feature>
<dbReference type="AlphaFoldDB" id="A0A6A0A364"/>
<feature type="non-terminal residue" evidence="1">
    <location>
        <position position="1"/>
    </location>
</feature>
<name>A0A6A0A364_HAELA</name>
<organism evidence="1 2">
    <name type="scientific">Haematococcus lacustris</name>
    <name type="common">Green alga</name>
    <name type="synonym">Haematococcus pluvialis</name>
    <dbReference type="NCBI Taxonomy" id="44745"/>
    <lineage>
        <taxon>Eukaryota</taxon>
        <taxon>Viridiplantae</taxon>
        <taxon>Chlorophyta</taxon>
        <taxon>core chlorophytes</taxon>
        <taxon>Chlorophyceae</taxon>
        <taxon>CS clade</taxon>
        <taxon>Chlamydomonadales</taxon>
        <taxon>Haematococcaceae</taxon>
        <taxon>Haematococcus</taxon>
    </lineage>
</organism>
<reference evidence="1 2" key="1">
    <citation type="submission" date="2020-02" db="EMBL/GenBank/DDBJ databases">
        <title>Draft genome sequence of Haematococcus lacustris strain NIES-144.</title>
        <authorList>
            <person name="Morimoto D."/>
            <person name="Nakagawa S."/>
            <person name="Yoshida T."/>
            <person name="Sawayama S."/>
        </authorList>
    </citation>
    <scope>NUCLEOTIDE SEQUENCE [LARGE SCALE GENOMIC DNA]</scope>
    <source>
        <strain evidence="1 2">NIES-144</strain>
    </source>
</reference>
<accession>A0A6A0A364</accession>